<accession>A0A2J7ZPT3</accession>
<organism evidence="2 3">
    <name type="scientific">Tetrabaena socialis</name>
    <dbReference type="NCBI Taxonomy" id="47790"/>
    <lineage>
        <taxon>Eukaryota</taxon>
        <taxon>Viridiplantae</taxon>
        <taxon>Chlorophyta</taxon>
        <taxon>core chlorophytes</taxon>
        <taxon>Chlorophyceae</taxon>
        <taxon>CS clade</taxon>
        <taxon>Chlamydomonadales</taxon>
        <taxon>Tetrabaenaceae</taxon>
        <taxon>Tetrabaena</taxon>
    </lineage>
</organism>
<dbReference type="AlphaFoldDB" id="A0A2J7ZPT3"/>
<evidence type="ECO:0000313" key="3">
    <source>
        <dbReference type="Proteomes" id="UP000236333"/>
    </source>
</evidence>
<dbReference type="OrthoDB" id="10261027at2759"/>
<name>A0A2J7ZPT3_9CHLO</name>
<dbReference type="GO" id="GO:0005524">
    <property type="term" value="F:ATP binding"/>
    <property type="evidence" value="ECO:0007669"/>
    <property type="project" value="InterPro"/>
</dbReference>
<dbReference type="InterPro" id="IPR000719">
    <property type="entry name" value="Prot_kinase_dom"/>
</dbReference>
<proteinExistence type="predicted"/>
<dbReference type="InterPro" id="IPR001245">
    <property type="entry name" value="Ser-Thr/Tyr_kinase_cat_dom"/>
</dbReference>
<dbReference type="Proteomes" id="UP000236333">
    <property type="component" value="Unassembled WGS sequence"/>
</dbReference>
<sequence>MELMDHGSLHAAIQRGLFKPASKWGPKLALRALIRTVREVAQGMFHLHSNSVLHGDLKVGRLRV</sequence>
<dbReference type="EMBL" id="PGGS01000687">
    <property type="protein sequence ID" value="PNH02270.1"/>
    <property type="molecule type" value="Genomic_DNA"/>
</dbReference>
<dbReference type="GO" id="GO:0004672">
    <property type="term" value="F:protein kinase activity"/>
    <property type="evidence" value="ECO:0007669"/>
    <property type="project" value="InterPro"/>
</dbReference>
<dbReference type="SUPFAM" id="SSF56112">
    <property type="entry name" value="Protein kinase-like (PK-like)"/>
    <property type="match status" value="1"/>
</dbReference>
<reference evidence="2 3" key="1">
    <citation type="journal article" date="2017" name="Mol. Biol. Evol.">
        <title>The 4-celled Tetrabaena socialis nuclear genome reveals the essential components for genetic control of cell number at the origin of multicellularity in the volvocine lineage.</title>
        <authorList>
            <person name="Featherston J."/>
            <person name="Arakaki Y."/>
            <person name="Hanschen E.R."/>
            <person name="Ferris P.J."/>
            <person name="Michod R.E."/>
            <person name="Olson B.J.S.C."/>
            <person name="Nozaki H."/>
            <person name="Durand P.M."/>
        </authorList>
    </citation>
    <scope>NUCLEOTIDE SEQUENCE [LARGE SCALE GENOMIC DNA]</scope>
    <source>
        <strain evidence="2 3">NIES-571</strain>
    </source>
</reference>
<keyword evidence="3" id="KW-1185">Reference proteome</keyword>
<comment type="caution">
    <text evidence="2">The sequence shown here is derived from an EMBL/GenBank/DDBJ whole genome shotgun (WGS) entry which is preliminary data.</text>
</comment>
<dbReference type="InterPro" id="IPR011009">
    <property type="entry name" value="Kinase-like_dom_sf"/>
</dbReference>
<feature type="domain" description="Protein kinase" evidence="1">
    <location>
        <begin position="1"/>
        <end position="64"/>
    </location>
</feature>
<evidence type="ECO:0000259" key="1">
    <source>
        <dbReference type="PROSITE" id="PS50011"/>
    </source>
</evidence>
<dbReference type="PROSITE" id="PS50011">
    <property type="entry name" value="PROTEIN_KINASE_DOM"/>
    <property type="match status" value="1"/>
</dbReference>
<evidence type="ECO:0000313" key="2">
    <source>
        <dbReference type="EMBL" id="PNH02270.1"/>
    </source>
</evidence>
<dbReference type="Pfam" id="PF07714">
    <property type="entry name" value="PK_Tyr_Ser-Thr"/>
    <property type="match status" value="1"/>
</dbReference>
<gene>
    <name evidence="2" type="ORF">TSOC_011751</name>
</gene>
<protein>
    <recommendedName>
        <fullName evidence="1">Protein kinase domain-containing protein</fullName>
    </recommendedName>
</protein>
<dbReference type="Gene3D" id="1.10.510.10">
    <property type="entry name" value="Transferase(Phosphotransferase) domain 1"/>
    <property type="match status" value="1"/>
</dbReference>